<sequence>MRFTSDVRFPPTLPPRTYISVPTVRRRSGGGKGVMRSCGGVKKRGRGGECASSGFRREETDGGVENGFGDAKGGASLVKLRGTEDTAEGFGGEREVRVMTSRGDCEAMLGEVVWKMGEAFLYFFFLPFLVSITSGNLSHRLCERERA</sequence>
<proteinExistence type="predicted"/>
<evidence type="ECO:0000313" key="3">
    <source>
        <dbReference type="EMBL" id="KAF3581569.1"/>
    </source>
</evidence>
<keyword evidence="4" id="KW-1185">Reference proteome</keyword>
<feature type="transmembrane region" description="Helical" evidence="2">
    <location>
        <begin position="119"/>
        <end position="137"/>
    </location>
</feature>
<name>A0ABQ7DU01_BRACR</name>
<organism evidence="3 4">
    <name type="scientific">Brassica cretica</name>
    <name type="common">Mustard</name>
    <dbReference type="NCBI Taxonomy" id="69181"/>
    <lineage>
        <taxon>Eukaryota</taxon>
        <taxon>Viridiplantae</taxon>
        <taxon>Streptophyta</taxon>
        <taxon>Embryophyta</taxon>
        <taxon>Tracheophyta</taxon>
        <taxon>Spermatophyta</taxon>
        <taxon>Magnoliopsida</taxon>
        <taxon>eudicotyledons</taxon>
        <taxon>Gunneridae</taxon>
        <taxon>Pentapetalae</taxon>
        <taxon>rosids</taxon>
        <taxon>malvids</taxon>
        <taxon>Brassicales</taxon>
        <taxon>Brassicaceae</taxon>
        <taxon>Brassiceae</taxon>
        <taxon>Brassica</taxon>
    </lineage>
</organism>
<accession>A0ABQ7DU01</accession>
<feature type="region of interest" description="Disordered" evidence="1">
    <location>
        <begin position="46"/>
        <end position="68"/>
    </location>
</feature>
<dbReference type="Proteomes" id="UP000266723">
    <property type="component" value="Unassembled WGS sequence"/>
</dbReference>
<comment type="caution">
    <text evidence="3">The sequence shown here is derived from an EMBL/GenBank/DDBJ whole genome shotgun (WGS) entry which is preliminary data.</text>
</comment>
<keyword evidence="2" id="KW-1133">Transmembrane helix</keyword>
<evidence type="ECO:0000313" key="4">
    <source>
        <dbReference type="Proteomes" id="UP000266723"/>
    </source>
</evidence>
<dbReference type="EMBL" id="QGKV02000649">
    <property type="protein sequence ID" value="KAF3581569.1"/>
    <property type="molecule type" value="Genomic_DNA"/>
</dbReference>
<protein>
    <submittedName>
        <fullName evidence="3">Uncharacterized protein</fullName>
    </submittedName>
</protein>
<evidence type="ECO:0000256" key="2">
    <source>
        <dbReference type="SAM" id="Phobius"/>
    </source>
</evidence>
<keyword evidence="2" id="KW-0472">Membrane</keyword>
<reference evidence="3 4" key="1">
    <citation type="journal article" date="2020" name="BMC Genomics">
        <title>Intraspecific diversification of the crop wild relative Brassica cretica Lam. using demographic model selection.</title>
        <authorList>
            <person name="Kioukis A."/>
            <person name="Michalopoulou V.A."/>
            <person name="Briers L."/>
            <person name="Pirintsos S."/>
            <person name="Studholme D.J."/>
            <person name="Pavlidis P."/>
            <person name="Sarris P.F."/>
        </authorList>
    </citation>
    <scope>NUCLEOTIDE SEQUENCE [LARGE SCALE GENOMIC DNA]</scope>
    <source>
        <strain evidence="4">cv. PFS-1207/04</strain>
    </source>
</reference>
<keyword evidence="2" id="KW-0812">Transmembrane</keyword>
<gene>
    <name evidence="3" type="ORF">DY000_02034043</name>
</gene>
<evidence type="ECO:0000256" key="1">
    <source>
        <dbReference type="SAM" id="MobiDB-lite"/>
    </source>
</evidence>